<dbReference type="NCBIfam" id="TIGR01187">
    <property type="entry name" value="potA"/>
    <property type="match status" value="1"/>
</dbReference>
<dbReference type="SUPFAM" id="SSF52540">
    <property type="entry name" value="P-loop containing nucleoside triphosphate hydrolases"/>
    <property type="match status" value="1"/>
</dbReference>
<evidence type="ECO:0000313" key="10">
    <source>
        <dbReference type="Proteomes" id="UP001623232"/>
    </source>
</evidence>
<dbReference type="EC" id="7.6.2.11" evidence="7"/>
<dbReference type="PROSITE" id="PS00211">
    <property type="entry name" value="ABC_TRANSPORTER_1"/>
    <property type="match status" value="1"/>
</dbReference>
<proteinExistence type="inferred from homology"/>
<keyword evidence="10" id="KW-1185">Reference proteome</keyword>
<keyword evidence="3 7" id="KW-0547">Nucleotide-binding</keyword>
<evidence type="ECO:0000259" key="8">
    <source>
        <dbReference type="PROSITE" id="PS50893"/>
    </source>
</evidence>
<evidence type="ECO:0000256" key="2">
    <source>
        <dbReference type="ARBA" id="ARBA00022475"/>
    </source>
</evidence>
<evidence type="ECO:0000313" key="9">
    <source>
        <dbReference type="EMBL" id="WZK88154.1"/>
    </source>
</evidence>
<evidence type="ECO:0000256" key="5">
    <source>
        <dbReference type="ARBA" id="ARBA00022967"/>
    </source>
</evidence>
<dbReference type="Gene3D" id="2.40.50.100">
    <property type="match status" value="1"/>
</dbReference>
<keyword evidence="6 7" id="KW-0472">Membrane</keyword>
<dbReference type="InterPro" id="IPR012340">
    <property type="entry name" value="NA-bd_OB-fold"/>
</dbReference>
<gene>
    <name evidence="7" type="primary">potA</name>
    <name evidence="9" type="ORF">QEZ52_16315</name>
</gene>
<keyword evidence="5 7" id="KW-1278">Translocase</keyword>
<sequence length="373" mass="40939">MHQKNIIEIKGLQKRFGTFQAVSDLSLNLREGEFFSLLGPSGCGKTTVLRMIAGFQDPTAGQVLIDGQDMDGIAANKRPTNMVFQSYAIFPHLNVGNNVAYGLRGRGIAKSEIEARVSEALEMVELGGLQTRGATELSGGQRQRVALARALVMRPKVLLLDEPLSALDKKLREQMQFEMRHLQQSLGITFVMVTHDQYEAMTMSDRIGVMFNGELVQVDAPQTLYAKPGTREVASFIGEMNFLPAEITDDHGDRITVTTPCFGLLPIDRNPNVRPGGRVISVGIRPEQLEISGTRPDGYDATVQGTIRDVAFYGENVHYHVQVAGIDRPIAASVPNYFHTVDHRPGDQVWLGVQSASVIDLGPDPGADQDRNQ</sequence>
<dbReference type="InterPro" id="IPR027417">
    <property type="entry name" value="P-loop_NTPase"/>
</dbReference>
<evidence type="ECO:0000256" key="4">
    <source>
        <dbReference type="ARBA" id="ARBA00022840"/>
    </source>
</evidence>
<dbReference type="Pfam" id="PF00005">
    <property type="entry name" value="ABC_tran"/>
    <property type="match status" value="1"/>
</dbReference>
<comment type="function">
    <text evidence="7">Part of the ABC transporter complex PotABCD involved in spermidine/putrescine import. Responsible for energy coupling to the transport system.</text>
</comment>
<dbReference type="InterPro" id="IPR003439">
    <property type="entry name" value="ABC_transporter-like_ATP-bd"/>
</dbReference>
<evidence type="ECO:0000256" key="1">
    <source>
        <dbReference type="ARBA" id="ARBA00022448"/>
    </source>
</evidence>
<dbReference type="InterPro" id="IPR005893">
    <property type="entry name" value="PotA-like"/>
</dbReference>
<reference evidence="9 10" key="1">
    <citation type="submission" date="2023-04" db="EMBL/GenBank/DDBJ databases">
        <title>Complete genome sequence of Alisedimentitalea scapharcae.</title>
        <authorList>
            <person name="Rong J.-C."/>
            <person name="Yi M.-L."/>
            <person name="Zhao Q."/>
        </authorList>
    </citation>
    <scope>NUCLEOTIDE SEQUENCE [LARGE SCALE GENOMIC DNA]</scope>
    <source>
        <strain evidence="9 10">KCTC 42119</strain>
    </source>
</reference>
<dbReference type="PANTHER" id="PTHR42781:SF4">
    <property type="entry name" value="SPERMIDINE_PUTRESCINE IMPORT ATP-BINDING PROTEIN POTA"/>
    <property type="match status" value="1"/>
</dbReference>
<comment type="catalytic activity">
    <reaction evidence="7">
        <text>ATP + H2O + polyamine-[polyamine-binding protein]Side 1 = ADP + phosphate + polyamineSide 2 + [polyamine-binding protein]Side 1.</text>
        <dbReference type="EC" id="7.6.2.11"/>
    </reaction>
</comment>
<dbReference type="PROSITE" id="PS50893">
    <property type="entry name" value="ABC_TRANSPORTER_2"/>
    <property type="match status" value="1"/>
</dbReference>
<dbReference type="Gene3D" id="2.40.50.140">
    <property type="entry name" value="Nucleic acid-binding proteins"/>
    <property type="match status" value="1"/>
</dbReference>
<dbReference type="SMART" id="SM00382">
    <property type="entry name" value="AAA"/>
    <property type="match status" value="1"/>
</dbReference>
<keyword evidence="4 7" id="KW-0067">ATP-binding</keyword>
<dbReference type="InterPro" id="IPR003593">
    <property type="entry name" value="AAA+_ATPase"/>
</dbReference>
<dbReference type="GO" id="GO:0005524">
    <property type="term" value="F:ATP binding"/>
    <property type="evidence" value="ECO:0007669"/>
    <property type="project" value="UniProtKB-KW"/>
</dbReference>
<name>A0ABZ2XTH4_9RHOB</name>
<evidence type="ECO:0000256" key="7">
    <source>
        <dbReference type="RuleBase" id="RU364083"/>
    </source>
</evidence>
<keyword evidence="2 7" id="KW-1003">Cell membrane</keyword>
<comment type="subunit">
    <text evidence="7">The complex is composed of two ATP-binding proteins (PotA), two transmembrane proteins (PotB and PotC) and a solute-binding protein (PotD).</text>
</comment>
<keyword evidence="1 7" id="KW-0813">Transport</keyword>
<organism evidence="9 10">
    <name type="scientific">Aliisedimentitalea scapharcae</name>
    <dbReference type="NCBI Taxonomy" id="1524259"/>
    <lineage>
        <taxon>Bacteria</taxon>
        <taxon>Pseudomonadati</taxon>
        <taxon>Pseudomonadota</taxon>
        <taxon>Alphaproteobacteria</taxon>
        <taxon>Rhodobacterales</taxon>
        <taxon>Roseobacteraceae</taxon>
        <taxon>Aliisedimentitalea</taxon>
    </lineage>
</organism>
<dbReference type="RefSeq" id="WP_406645523.1">
    <property type="nucleotide sequence ID" value="NZ_CP123584.1"/>
</dbReference>
<dbReference type="Proteomes" id="UP001623232">
    <property type="component" value="Chromosome"/>
</dbReference>
<evidence type="ECO:0000256" key="3">
    <source>
        <dbReference type="ARBA" id="ARBA00022741"/>
    </source>
</evidence>
<comment type="similarity">
    <text evidence="7">Belongs to the ABC transporter superfamily. Spermidine/putrescine importer (TC 3.A.1.11.1) family.</text>
</comment>
<accession>A0ABZ2XTH4</accession>
<feature type="domain" description="ABC transporter" evidence="8">
    <location>
        <begin position="7"/>
        <end position="237"/>
    </location>
</feature>
<dbReference type="PANTHER" id="PTHR42781">
    <property type="entry name" value="SPERMIDINE/PUTRESCINE IMPORT ATP-BINDING PROTEIN POTA"/>
    <property type="match status" value="1"/>
</dbReference>
<dbReference type="InterPro" id="IPR013611">
    <property type="entry name" value="Transp-assoc_OB_typ2"/>
</dbReference>
<dbReference type="SUPFAM" id="SSF50331">
    <property type="entry name" value="MOP-like"/>
    <property type="match status" value="1"/>
</dbReference>
<dbReference type="Pfam" id="PF08402">
    <property type="entry name" value="TOBE_2"/>
    <property type="match status" value="1"/>
</dbReference>
<dbReference type="Gene3D" id="3.40.50.300">
    <property type="entry name" value="P-loop containing nucleotide triphosphate hydrolases"/>
    <property type="match status" value="1"/>
</dbReference>
<dbReference type="EMBL" id="CP123584">
    <property type="protein sequence ID" value="WZK88154.1"/>
    <property type="molecule type" value="Genomic_DNA"/>
</dbReference>
<dbReference type="InterPro" id="IPR008995">
    <property type="entry name" value="Mo/tungstate-bd_C_term_dom"/>
</dbReference>
<dbReference type="InterPro" id="IPR050093">
    <property type="entry name" value="ABC_SmlMolc_Importer"/>
</dbReference>
<protein>
    <recommendedName>
        <fullName evidence="7">Spermidine/putrescine import ATP-binding protein PotA</fullName>
        <ecNumber evidence="7">7.6.2.11</ecNumber>
    </recommendedName>
</protein>
<dbReference type="InterPro" id="IPR017871">
    <property type="entry name" value="ABC_transporter-like_CS"/>
</dbReference>
<evidence type="ECO:0000256" key="6">
    <source>
        <dbReference type="ARBA" id="ARBA00023136"/>
    </source>
</evidence>